<feature type="region of interest" description="Disordered" evidence="1">
    <location>
        <begin position="1"/>
        <end position="55"/>
    </location>
</feature>
<dbReference type="AlphaFoldDB" id="A0AAE1EH93"/>
<gene>
    <name evidence="2" type="ORF">Pcinc_042036</name>
</gene>
<reference evidence="2" key="1">
    <citation type="submission" date="2023-10" db="EMBL/GenBank/DDBJ databases">
        <title>Genome assemblies of two species of porcelain crab, Petrolisthes cinctipes and Petrolisthes manimaculis (Anomura: Porcellanidae).</title>
        <authorList>
            <person name="Angst P."/>
        </authorList>
    </citation>
    <scope>NUCLEOTIDE SEQUENCE</scope>
    <source>
        <strain evidence="2">PB745_01</strain>
        <tissue evidence="2">Gill</tissue>
    </source>
</reference>
<evidence type="ECO:0000313" key="2">
    <source>
        <dbReference type="EMBL" id="KAK3851308.1"/>
    </source>
</evidence>
<feature type="compositionally biased region" description="Basic and acidic residues" evidence="1">
    <location>
        <begin position="14"/>
        <end position="24"/>
    </location>
</feature>
<accession>A0AAE1EH93</accession>
<keyword evidence="3" id="KW-1185">Reference proteome</keyword>
<proteinExistence type="predicted"/>
<comment type="caution">
    <text evidence="2">The sequence shown here is derived from an EMBL/GenBank/DDBJ whole genome shotgun (WGS) entry which is preliminary data.</text>
</comment>
<dbReference type="EMBL" id="JAWQEG010007958">
    <property type="protein sequence ID" value="KAK3851308.1"/>
    <property type="molecule type" value="Genomic_DNA"/>
</dbReference>
<protein>
    <submittedName>
        <fullName evidence="2">Uncharacterized protein</fullName>
    </submittedName>
</protein>
<organism evidence="2 3">
    <name type="scientific">Petrolisthes cinctipes</name>
    <name type="common">Flat porcelain crab</name>
    <dbReference type="NCBI Taxonomy" id="88211"/>
    <lineage>
        <taxon>Eukaryota</taxon>
        <taxon>Metazoa</taxon>
        <taxon>Ecdysozoa</taxon>
        <taxon>Arthropoda</taxon>
        <taxon>Crustacea</taxon>
        <taxon>Multicrustacea</taxon>
        <taxon>Malacostraca</taxon>
        <taxon>Eumalacostraca</taxon>
        <taxon>Eucarida</taxon>
        <taxon>Decapoda</taxon>
        <taxon>Pleocyemata</taxon>
        <taxon>Anomura</taxon>
        <taxon>Galatheoidea</taxon>
        <taxon>Porcellanidae</taxon>
        <taxon>Petrolisthes</taxon>
    </lineage>
</organism>
<name>A0AAE1EH93_PETCI</name>
<dbReference type="Proteomes" id="UP001286313">
    <property type="component" value="Unassembled WGS sequence"/>
</dbReference>
<evidence type="ECO:0000313" key="3">
    <source>
        <dbReference type="Proteomes" id="UP001286313"/>
    </source>
</evidence>
<feature type="compositionally biased region" description="Gly residues" evidence="1">
    <location>
        <begin position="33"/>
        <end position="55"/>
    </location>
</feature>
<evidence type="ECO:0000256" key="1">
    <source>
        <dbReference type="SAM" id="MobiDB-lite"/>
    </source>
</evidence>
<sequence length="93" mass="8580">MLARPRPLQPGEGVAREEKLDQEARLTYQQASGGDGGGGVSGEVGGDSGGVSGEVGGDSGCVGGGGCGCVSGGGGGGGGGGGEIVVRKCGMGR</sequence>